<keyword evidence="1" id="KW-0472">Membrane</keyword>
<dbReference type="Proteomes" id="UP000515406">
    <property type="component" value="Plasmid CFBP498_p224"/>
</dbReference>
<dbReference type="EMBL" id="LR828258">
    <property type="protein sequence ID" value="CAD0363462.1"/>
    <property type="molecule type" value="Genomic_DNA"/>
</dbReference>
<keyword evidence="1" id="KW-1133">Transmembrane helix</keyword>
<feature type="transmembrane region" description="Helical" evidence="1">
    <location>
        <begin position="83"/>
        <end position="112"/>
    </location>
</feature>
<dbReference type="EMBL" id="LR828258">
    <property type="protein sequence ID" value="CAD0363459.1"/>
    <property type="molecule type" value="Genomic_DNA"/>
</dbReference>
<evidence type="ECO:0000313" key="2">
    <source>
        <dbReference type="EMBL" id="CAD0363462.1"/>
    </source>
</evidence>
<keyword evidence="3" id="KW-1185">Reference proteome</keyword>
<evidence type="ECO:0008006" key="4">
    <source>
        <dbReference type="Google" id="ProtNLM"/>
    </source>
</evidence>
<reference evidence="2 3" key="1">
    <citation type="submission" date="2020-07" db="EMBL/GenBank/DDBJ databases">
        <authorList>
            <person name="Pothier F. J."/>
        </authorList>
    </citation>
    <scope>NUCLEOTIDE SEQUENCE [LARGE SCALE GENOMIC DNA]</scope>
    <source>
        <strain evidence="2 3">CFBP 498</strain>
        <plasmid evidence="2 3">CFBP498_p224</plasmid>
    </source>
</reference>
<evidence type="ECO:0000256" key="1">
    <source>
        <dbReference type="SAM" id="Phobius"/>
    </source>
</evidence>
<evidence type="ECO:0000313" key="3">
    <source>
        <dbReference type="Proteomes" id="UP000515406"/>
    </source>
</evidence>
<protein>
    <recommendedName>
        <fullName evidence="4">Transmembrane protein</fullName>
    </recommendedName>
</protein>
<dbReference type="AlphaFoldDB" id="A0A6V7FIK3"/>
<gene>
    <name evidence="2" type="ORF">CFBP498_48790</name>
</gene>
<feature type="transmembrane region" description="Helical" evidence="1">
    <location>
        <begin position="30"/>
        <end position="53"/>
    </location>
</feature>
<keyword evidence="1" id="KW-0812">Transmembrane</keyword>
<organism evidence="2 3">
    <name type="scientific">Xanthomonas hortorum pv. vitians</name>
    <dbReference type="NCBI Taxonomy" id="83224"/>
    <lineage>
        <taxon>Bacteria</taxon>
        <taxon>Pseudomonadati</taxon>
        <taxon>Pseudomonadota</taxon>
        <taxon>Gammaproteobacteria</taxon>
        <taxon>Lysobacterales</taxon>
        <taxon>Lysobacteraceae</taxon>
        <taxon>Xanthomonas</taxon>
    </lineage>
</organism>
<proteinExistence type="predicted"/>
<accession>A0A6V7FIK3</accession>
<sequence>MEGLRQMSAPPLLDQPVPARRKLMTPRDRFFWWYSLTLLFLGPFGFVVGPLMARRASRKAARLYPAEARAAQARDSGFSWWQWWVMTVLTLMGAFGAFAVLSGLPMFLFVLYAQLIQ</sequence>
<keyword evidence="2" id="KW-0614">Plasmid</keyword>
<name>A0A6V7FIK3_9XANT</name>
<geneLocation type="plasmid" evidence="2 3">
    <name>CFBP498_p224</name>
</geneLocation>